<evidence type="ECO:0000313" key="1">
    <source>
        <dbReference type="EMBL" id="KZV45480.1"/>
    </source>
</evidence>
<name>A0A2Z7CEI8_9LAMI</name>
<sequence length="231" mass="26364">MAAHDARPMSPGLALMVARWSKRSARLCPMHRAAMHVRQAATVHRQKDFAMVMTSRQLQYIQTRIVGKSSRKHFTTNDWTTSCKNIFTCSTSRQEDPDAIKQAKCRDSTSRKNPVAAVKELISSEEVDKLRRVTKAGCQLLSSFQMLKTTNRPAKERTQRTIHVGTLKNTFEREDFVSNGLYLNRGIYTKASPLKSIAEVVRIVVAKKRKIKRRQQSKGRKIRSEAVNYLS</sequence>
<dbReference type="EMBL" id="KQ996074">
    <property type="protein sequence ID" value="KZV45480.1"/>
    <property type="molecule type" value="Genomic_DNA"/>
</dbReference>
<reference evidence="1 2" key="1">
    <citation type="journal article" date="2015" name="Proc. Natl. Acad. Sci. U.S.A.">
        <title>The resurrection genome of Boea hygrometrica: A blueprint for survival of dehydration.</title>
        <authorList>
            <person name="Xiao L."/>
            <person name="Yang G."/>
            <person name="Zhang L."/>
            <person name="Yang X."/>
            <person name="Zhao S."/>
            <person name="Ji Z."/>
            <person name="Zhou Q."/>
            <person name="Hu M."/>
            <person name="Wang Y."/>
            <person name="Chen M."/>
            <person name="Xu Y."/>
            <person name="Jin H."/>
            <person name="Xiao X."/>
            <person name="Hu G."/>
            <person name="Bao F."/>
            <person name="Hu Y."/>
            <person name="Wan P."/>
            <person name="Li L."/>
            <person name="Deng X."/>
            <person name="Kuang T."/>
            <person name="Xiang C."/>
            <person name="Zhu J.K."/>
            <person name="Oliver M.J."/>
            <person name="He Y."/>
        </authorList>
    </citation>
    <scope>NUCLEOTIDE SEQUENCE [LARGE SCALE GENOMIC DNA]</scope>
    <source>
        <strain evidence="2">cv. XS01</strain>
    </source>
</reference>
<dbReference type="AlphaFoldDB" id="A0A2Z7CEI8"/>
<evidence type="ECO:0000313" key="2">
    <source>
        <dbReference type="Proteomes" id="UP000250235"/>
    </source>
</evidence>
<keyword evidence="2" id="KW-1185">Reference proteome</keyword>
<protein>
    <submittedName>
        <fullName evidence="1">Uncharacterized protein</fullName>
    </submittedName>
</protein>
<accession>A0A2Z7CEI8</accession>
<gene>
    <name evidence="1" type="ORF">F511_15847</name>
</gene>
<dbReference type="Proteomes" id="UP000250235">
    <property type="component" value="Unassembled WGS sequence"/>
</dbReference>
<organism evidence="1 2">
    <name type="scientific">Dorcoceras hygrometricum</name>
    <dbReference type="NCBI Taxonomy" id="472368"/>
    <lineage>
        <taxon>Eukaryota</taxon>
        <taxon>Viridiplantae</taxon>
        <taxon>Streptophyta</taxon>
        <taxon>Embryophyta</taxon>
        <taxon>Tracheophyta</taxon>
        <taxon>Spermatophyta</taxon>
        <taxon>Magnoliopsida</taxon>
        <taxon>eudicotyledons</taxon>
        <taxon>Gunneridae</taxon>
        <taxon>Pentapetalae</taxon>
        <taxon>asterids</taxon>
        <taxon>lamiids</taxon>
        <taxon>Lamiales</taxon>
        <taxon>Gesneriaceae</taxon>
        <taxon>Didymocarpoideae</taxon>
        <taxon>Trichosporeae</taxon>
        <taxon>Loxocarpinae</taxon>
        <taxon>Dorcoceras</taxon>
    </lineage>
</organism>
<proteinExistence type="predicted"/>